<proteinExistence type="inferred from homology"/>
<name>A0A094QGW3_9ZZZZ</name>
<dbReference type="InterPro" id="IPR042099">
    <property type="entry name" value="ANL_N_sf"/>
</dbReference>
<gene>
    <name evidence="4" type="ORF">GM51_1275</name>
</gene>
<dbReference type="PANTHER" id="PTHR43201">
    <property type="entry name" value="ACYL-COA SYNTHETASE"/>
    <property type="match status" value="1"/>
</dbReference>
<evidence type="ECO:0000256" key="1">
    <source>
        <dbReference type="ARBA" id="ARBA00006432"/>
    </source>
</evidence>
<evidence type="ECO:0000313" key="4">
    <source>
        <dbReference type="EMBL" id="KGA21544.1"/>
    </source>
</evidence>
<accession>A0A094QGW3</accession>
<dbReference type="GO" id="GO:0006631">
    <property type="term" value="P:fatty acid metabolic process"/>
    <property type="evidence" value="ECO:0007669"/>
    <property type="project" value="TreeGrafter"/>
</dbReference>
<organism evidence="4">
    <name type="scientific">freshwater metagenome</name>
    <dbReference type="NCBI Taxonomy" id="449393"/>
    <lineage>
        <taxon>unclassified sequences</taxon>
        <taxon>metagenomes</taxon>
        <taxon>ecological metagenomes</taxon>
    </lineage>
</organism>
<keyword evidence="2" id="KW-0436">Ligase</keyword>
<dbReference type="InterPro" id="IPR045851">
    <property type="entry name" value="AMP-bd_C_sf"/>
</dbReference>
<dbReference type="InterPro" id="IPR000873">
    <property type="entry name" value="AMP-dep_synth/lig_dom"/>
</dbReference>
<dbReference type="EMBL" id="JNSL01000004">
    <property type="protein sequence ID" value="KGA21544.1"/>
    <property type="molecule type" value="Genomic_DNA"/>
</dbReference>
<comment type="caution">
    <text evidence="4">The sequence shown here is derived from an EMBL/GenBank/DDBJ whole genome shotgun (WGS) entry which is preliminary data.</text>
</comment>
<evidence type="ECO:0000256" key="2">
    <source>
        <dbReference type="ARBA" id="ARBA00022598"/>
    </source>
</evidence>
<evidence type="ECO:0000259" key="3">
    <source>
        <dbReference type="Pfam" id="PF00501"/>
    </source>
</evidence>
<dbReference type="Gene3D" id="3.40.50.12780">
    <property type="entry name" value="N-terminal domain of ligase-like"/>
    <property type="match status" value="1"/>
</dbReference>
<dbReference type="SUPFAM" id="SSF56801">
    <property type="entry name" value="Acetyl-CoA synthetase-like"/>
    <property type="match status" value="1"/>
</dbReference>
<dbReference type="PANTHER" id="PTHR43201:SF5">
    <property type="entry name" value="MEDIUM-CHAIN ACYL-COA LIGASE ACSF2, MITOCHONDRIAL"/>
    <property type="match status" value="1"/>
</dbReference>
<dbReference type="GO" id="GO:0031956">
    <property type="term" value="F:medium-chain fatty acid-CoA ligase activity"/>
    <property type="evidence" value="ECO:0007669"/>
    <property type="project" value="TreeGrafter"/>
</dbReference>
<dbReference type="AlphaFoldDB" id="A0A094QGW3"/>
<reference evidence="4" key="1">
    <citation type="submission" date="2014-06" db="EMBL/GenBank/DDBJ databases">
        <title>Key roles for freshwater Actinobacteria revealed by deep metagenomic sequencing.</title>
        <authorList>
            <person name="Ghai R."/>
            <person name="Mizuno C.M."/>
            <person name="Picazo A."/>
            <person name="Camacho A."/>
            <person name="Rodriguez-Valera F."/>
        </authorList>
    </citation>
    <scope>NUCLEOTIDE SEQUENCE</scope>
</reference>
<feature type="domain" description="AMP-dependent synthetase/ligase" evidence="3">
    <location>
        <begin position="33"/>
        <end position="176"/>
    </location>
</feature>
<sequence length="337" mass="36525">MKTSVIDIGLQWEMPALTRALSEAMGQREVTQVIVNTTGSSGIKKRVLLSIDAVSTSAQLSNERVSAMPGDIWSLLLPINHIAGVNVLTRALKLGSEVVGADERADYTAIVPTQLHRALFGDEKLLAHLQGCKSVLVGGSPASKILLEAASKAGISVVTTYGMTETSGGCVYNKRALTDVSLMVDESGRIKIKGPILASGYEDNQELWSQHFKDGWFITSDLGKIKNNEIEVIGRIDDVVITGGENVSLYAIENELSAGFPDTRFLATAIPDAEWGQKICLIADSEIDYDHLSELLKTTLGKQFVPKEFLVMAQIPEIGIGKPDRVKASQIFIDKQR</sequence>
<dbReference type="Gene3D" id="3.30.300.30">
    <property type="match status" value="1"/>
</dbReference>
<comment type="similarity">
    <text evidence="1">Belongs to the ATP-dependent AMP-binding enzyme family.</text>
</comment>
<dbReference type="Pfam" id="PF00501">
    <property type="entry name" value="AMP-binding"/>
    <property type="match status" value="1"/>
</dbReference>
<protein>
    <recommendedName>
        <fullName evidence="3">AMP-dependent synthetase/ligase domain-containing protein</fullName>
    </recommendedName>
</protein>